<dbReference type="Gene3D" id="3.40.1280.30">
    <property type="match status" value="1"/>
</dbReference>
<accession>A0A1I7WZV6</accession>
<reference evidence="6" key="1">
    <citation type="submission" date="2016-11" db="UniProtKB">
        <authorList>
            <consortium name="WormBaseParasite"/>
        </authorList>
    </citation>
    <scope>IDENTIFICATION</scope>
</reference>
<feature type="domain" description="SAM-dependent MTase TRM10-type" evidence="4">
    <location>
        <begin position="157"/>
        <end position="330"/>
    </location>
</feature>
<keyword evidence="5" id="KW-1185">Reference proteome</keyword>
<sequence length="531" mass="62113">MRRFLSIVVTPCHSRSLSSLIQQRVEHSESPVTRYLPSEKFLKKNVRNPLQRQTLMSLVLELQVFLEIFGPDSLPTLDDSMWNAFFKMYPVDERCEYLNKLRLDFSEVQNDKKDGHEKISLRNQMKYDNGEMVYAPGFHQLIDIRGQEFRKHIDRLYGSRLLSADVCFEHLPKLIVDCRFIRDFSVSMQWNYTKQIQAVHDNNWASRRPFRISIANFLPDTQLSDMIHDIIYVSWRAPQFLPELPPSEVRAVVICASNDYQPWSSSISAAAKDQIPVYRMPIERYVKLGLNQRRVLPLNQMVSILRSYFLGEDIGAAIRQYVIPKPNISREKLVEDRAMFDVRFIKCKIATNLLLNCLELHEFQTFKSTLKEILMKQKTETPVKASNTKTENDRKPERIHKYTREERKEMKKRKNYLNKFIYLFCGFVEECMEVNRTISSTLIGGWTREQAVTFFGVCISVDPDGTTVVDVPVYRWSAFPKKRHSCDPHAGRDDNVPPRALILTARYISFNIISTRNIPDTGYDLFSDYLT</sequence>
<organism evidence="5 6">
    <name type="scientific">Heterorhabditis bacteriophora</name>
    <name type="common">Entomopathogenic nematode worm</name>
    <dbReference type="NCBI Taxonomy" id="37862"/>
    <lineage>
        <taxon>Eukaryota</taxon>
        <taxon>Metazoa</taxon>
        <taxon>Ecdysozoa</taxon>
        <taxon>Nematoda</taxon>
        <taxon>Chromadorea</taxon>
        <taxon>Rhabditida</taxon>
        <taxon>Rhabditina</taxon>
        <taxon>Rhabditomorpha</taxon>
        <taxon>Strongyloidea</taxon>
        <taxon>Heterorhabditidae</taxon>
        <taxon>Heterorhabditis</taxon>
    </lineage>
</organism>
<dbReference type="WBParaSite" id="Hba_10674">
    <property type="protein sequence ID" value="Hba_10674"/>
    <property type="gene ID" value="Hba_10674"/>
</dbReference>
<keyword evidence="1" id="KW-0489">Methyltransferase</keyword>
<dbReference type="AlphaFoldDB" id="A0A1I7WZV6"/>
<evidence type="ECO:0000256" key="2">
    <source>
        <dbReference type="ARBA" id="ARBA00022679"/>
    </source>
</evidence>
<evidence type="ECO:0000256" key="3">
    <source>
        <dbReference type="ARBA" id="ARBA00022691"/>
    </source>
</evidence>
<proteinExistence type="predicted"/>
<dbReference type="InterPro" id="IPR038459">
    <property type="entry name" value="MT_TRM10-typ_sf"/>
</dbReference>
<protein>
    <submittedName>
        <fullName evidence="6">SAM-dependent MTase TRM10-type domain-containing protein</fullName>
    </submittedName>
</protein>
<name>A0A1I7WZV6_HETBA</name>
<dbReference type="InterPro" id="IPR028564">
    <property type="entry name" value="MT_TRM10-typ"/>
</dbReference>
<keyword evidence="2" id="KW-0808">Transferase</keyword>
<dbReference type="GO" id="GO:0008168">
    <property type="term" value="F:methyltransferase activity"/>
    <property type="evidence" value="ECO:0007669"/>
    <property type="project" value="UniProtKB-KW"/>
</dbReference>
<dbReference type="GO" id="GO:0032259">
    <property type="term" value="P:methylation"/>
    <property type="evidence" value="ECO:0007669"/>
    <property type="project" value="UniProtKB-KW"/>
</dbReference>
<dbReference type="PROSITE" id="PS51675">
    <property type="entry name" value="SAM_MT_TRM10"/>
    <property type="match status" value="1"/>
</dbReference>
<evidence type="ECO:0000256" key="1">
    <source>
        <dbReference type="ARBA" id="ARBA00022603"/>
    </source>
</evidence>
<dbReference type="Proteomes" id="UP000095283">
    <property type="component" value="Unplaced"/>
</dbReference>
<evidence type="ECO:0000313" key="6">
    <source>
        <dbReference type="WBParaSite" id="Hba_10674"/>
    </source>
</evidence>
<keyword evidence="3" id="KW-0949">S-adenosyl-L-methionine</keyword>
<evidence type="ECO:0000259" key="4">
    <source>
        <dbReference type="PROSITE" id="PS51675"/>
    </source>
</evidence>
<evidence type="ECO:0000313" key="5">
    <source>
        <dbReference type="Proteomes" id="UP000095283"/>
    </source>
</evidence>